<dbReference type="RefSeq" id="WP_176760379.1">
    <property type="nucleotide sequence ID" value="NZ_FMYW01000003.1"/>
</dbReference>
<accession>A0A1G6JF20</accession>
<dbReference type="AlphaFoldDB" id="A0A1G6JF20"/>
<dbReference type="InterPro" id="IPR026870">
    <property type="entry name" value="Zinc_ribbon_dom"/>
</dbReference>
<protein>
    <submittedName>
        <fullName evidence="2">Zinc-ribbon domain-containing protein</fullName>
    </submittedName>
</protein>
<dbReference type="EMBL" id="FMYW01000003">
    <property type="protein sequence ID" value="SDC17290.1"/>
    <property type="molecule type" value="Genomic_DNA"/>
</dbReference>
<evidence type="ECO:0000259" key="1">
    <source>
        <dbReference type="Pfam" id="PF13240"/>
    </source>
</evidence>
<proteinExistence type="predicted"/>
<evidence type="ECO:0000313" key="3">
    <source>
        <dbReference type="Proteomes" id="UP000198943"/>
    </source>
</evidence>
<feature type="domain" description="Zinc-ribbon" evidence="1">
    <location>
        <begin position="111"/>
        <end position="131"/>
    </location>
</feature>
<dbReference type="Pfam" id="PF13240">
    <property type="entry name" value="Zn_Ribbon_1"/>
    <property type="match status" value="1"/>
</dbReference>
<reference evidence="3" key="1">
    <citation type="submission" date="2016-10" db="EMBL/GenBank/DDBJ databases">
        <authorList>
            <person name="Varghese N."/>
            <person name="Submissions S."/>
        </authorList>
    </citation>
    <scope>NUCLEOTIDE SEQUENCE [LARGE SCALE GENOMIC DNA]</scope>
    <source>
        <strain evidence="3">DSM 11005</strain>
    </source>
</reference>
<keyword evidence="3" id="KW-1185">Reference proteome</keyword>
<evidence type="ECO:0000313" key="2">
    <source>
        <dbReference type="EMBL" id="SDC17290.1"/>
    </source>
</evidence>
<gene>
    <name evidence="2" type="ORF">SAMN04487864_10391</name>
</gene>
<dbReference type="Proteomes" id="UP000198943">
    <property type="component" value="Unassembled WGS sequence"/>
</dbReference>
<name>A0A1G6JF20_9FIRM</name>
<sequence length="157" mass="18474">MRIPGAGGVQDIRIYEVAFQDAWELIFDCLNDIGIDVDERDEEHHVIHGHKRKKYFDVTLQDMGDGAVQLFFDQHKKYIEVYTWKPDYSDVDAFYKLYEQRLIEMKAFIRCTSCGHKVRANTKFCPECGTRINFNEDVIDNSDEKKSIFDSIFRSDD</sequence>
<organism evidence="2 3">
    <name type="scientific">Succiniclasticum ruminis</name>
    <dbReference type="NCBI Taxonomy" id="40841"/>
    <lineage>
        <taxon>Bacteria</taxon>
        <taxon>Bacillati</taxon>
        <taxon>Bacillota</taxon>
        <taxon>Negativicutes</taxon>
        <taxon>Acidaminococcales</taxon>
        <taxon>Acidaminococcaceae</taxon>
        <taxon>Succiniclasticum</taxon>
    </lineage>
</organism>